<evidence type="ECO:0000313" key="10">
    <source>
        <dbReference type="EMBL" id="HIY27283.1"/>
    </source>
</evidence>
<organism evidence="10 11">
    <name type="scientific">Candidatus Acutalibacter pullistercoris</name>
    <dbReference type="NCBI Taxonomy" id="2838418"/>
    <lineage>
        <taxon>Bacteria</taxon>
        <taxon>Bacillati</taxon>
        <taxon>Bacillota</taxon>
        <taxon>Clostridia</taxon>
        <taxon>Eubacteriales</taxon>
        <taxon>Acutalibacteraceae</taxon>
        <taxon>Acutalibacter</taxon>
    </lineage>
</organism>
<evidence type="ECO:0000256" key="3">
    <source>
        <dbReference type="ARBA" id="ARBA00022519"/>
    </source>
</evidence>
<reference evidence="10" key="1">
    <citation type="journal article" date="2021" name="PeerJ">
        <title>Extensive microbial diversity within the chicken gut microbiome revealed by metagenomics and culture.</title>
        <authorList>
            <person name="Gilroy R."/>
            <person name="Ravi A."/>
            <person name="Getino M."/>
            <person name="Pursley I."/>
            <person name="Horton D.L."/>
            <person name="Alikhan N.F."/>
            <person name="Baker D."/>
            <person name="Gharbi K."/>
            <person name="Hall N."/>
            <person name="Watson M."/>
            <person name="Adriaenssens E.M."/>
            <person name="Foster-Nyarko E."/>
            <person name="Jarju S."/>
            <person name="Secka A."/>
            <person name="Antonio M."/>
            <person name="Oren A."/>
            <person name="Chaudhuri R.R."/>
            <person name="La Ragione R."/>
            <person name="Hildebrand F."/>
            <person name="Pallen M.J."/>
        </authorList>
    </citation>
    <scope>NUCLEOTIDE SEQUENCE</scope>
    <source>
        <strain evidence="10">1282</strain>
    </source>
</reference>
<comment type="subcellular location">
    <subcellularLocation>
        <location evidence="1">Cell membrane</location>
        <topology evidence="1">Multi-pass membrane protein</topology>
    </subcellularLocation>
</comment>
<evidence type="ECO:0000256" key="7">
    <source>
        <dbReference type="ARBA" id="ARBA00034125"/>
    </source>
</evidence>
<feature type="transmembrane region" description="Helical" evidence="8">
    <location>
        <begin position="7"/>
        <end position="25"/>
    </location>
</feature>
<evidence type="ECO:0000256" key="5">
    <source>
        <dbReference type="ARBA" id="ARBA00022989"/>
    </source>
</evidence>
<comment type="caution">
    <text evidence="10">The sequence shown here is derived from an EMBL/GenBank/DDBJ whole genome shotgun (WGS) entry which is preliminary data.</text>
</comment>
<dbReference type="InterPro" id="IPR050539">
    <property type="entry name" value="ThrE_Dicarb/AminoAcid_Exp"/>
</dbReference>
<keyword evidence="5 8" id="KW-1133">Transmembrane helix</keyword>
<keyword evidence="4 8" id="KW-0812">Transmembrane</keyword>
<evidence type="ECO:0000259" key="9">
    <source>
        <dbReference type="Pfam" id="PF12821"/>
    </source>
</evidence>
<dbReference type="Proteomes" id="UP000823915">
    <property type="component" value="Unassembled WGS sequence"/>
</dbReference>
<keyword evidence="3" id="KW-0997">Cell inner membrane</keyword>
<feature type="transmembrane region" description="Helical" evidence="8">
    <location>
        <begin position="122"/>
        <end position="143"/>
    </location>
</feature>
<dbReference type="PANTHER" id="PTHR34390">
    <property type="entry name" value="UPF0442 PROTEIN YJJB-RELATED"/>
    <property type="match status" value="1"/>
</dbReference>
<keyword evidence="6 8" id="KW-0472">Membrane</keyword>
<comment type="similarity">
    <text evidence="7">Belongs to the ThrE exporter (TC 2.A.79) family.</text>
</comment>
<gene>
    <name evidence="10" type="ORF">H9838_08950</name>
</gene>
<dbReference type="GO" id="GO:0005886">
    <property type="term" value="C:plasma membrane"/>
    <property type="evidence" value="ECO:0007669"/>
    <property type="project" value="UniProtKB-SubCell"/>
</dbReference>
<keyword evidence="2" id="KW-1003">Cell membrane</keyword>
<sequence>MATLLNWAFQTGVAFVATIAFAIIFHTPQKEYVYCGITGAVGWLVYLAVTGFGGGVVAASFFATVALAWFSRIFSFSRKAPVTVFLICGIFPIVPGAGIYYTGYHFFMRDNAMALTKGLETIKIAIAIALGIGIVLSLPQFFFTLRRKAQGGKGAPHA</sequence>
<proteinExistence type="inferred from homology"/>
<evidence type="ECO:0000256" key="8">
    <source>
        <dbReference type="SAM" id="Phobius"/>
    </source>
</evidence>
<accession>A0A9D1YEB0</accession>
<feature type="domain" description="Threonine/Serine exporter ThrE" evidence="9">
    <location>
        <begin position="13"/>
        <end position="136"/>
    </location>
</feature>
<evidence type="ECO:0000256" key="2">
    <source>
        <dbReference type="ARBA" id="ARBA00022475"/>
    </source>
</evidence>
<dbReference type="Pfam" id="PF12821">
    <property type="entry name" value="ThrE_2"/>
    <property type="match status" value="1"/>
</dbReference>
<evidence type="ECO:0000256" key="1">
    <source>
        <dbReference type="ARBA" id="ARBA00004651"/>
    </source>
</evidence>
<reference evidence="10" key="2">
    <citation type="submission" date="2021-04" db="EMBL/GenBank/DDBJ databases">
        <authorList>
            <person name="Gilroy R."/>
        </authorList>
    </citation>
    <scope>NUCLEOTIDE SEQUENCE</scope>
    <source>
        <strain evidence="10">1282</strain>
    </source>
</reference>
<dbReference type="AlphaFoldDB" id="A0A9D1YEB0"/>
<dbReference type="PANTHER" id="PTHR34390:SF1">
    <property type="entry name" value="SUCCINATE TRANSPORTER SUBUNIT YJJB-RELATED"/>
    <property type="match status" value="1"/>
</dbReference>
<feature type="transmembrane region" description="Helical" evidence="8">
    <location>
        <begin position="45"/>
        <end position="70"/>
    </location>
</feature>
<evidence type="ECO:0000256" key="6">
    <source>
        <dbReference type="ARBA" id="ARBA00023136"/>
    </source>
</evidence>
<dbReference type="InterPro" id="IPR024528">
    <property type="entry name" value="ThrE_2"/>
</dbReference>
<feature type="transmembrane region" description="Helical" evidence="8">
    <location>
        <begin position="82"/>
        <end position="102"/>
    </location>
</feature>
<dbReference type="GO" id="GO:0015744">
    <property type="term" value="P:succinate transport"/>
    <property type="evidence" value="ECO:0007669"/>
    <property type="project" value="TreeGrafter"/>
</dbReference>
<dbReference type="EMBL" id="DXDU01000143">
    <property type="protein sequence ID" value="HIY27283.1"/>
    <property type="molecule type" value="Genomic_DNA"/>
</dbReference>
<name>A0A9D1YEB0_9FIRM</name>
<evidence type="ECO:0000256" key="4">
    <source>
        <dbReference type="ARBA" id="ARBA00022692"/>
    </source>
</evidence>
<evidence type="ECO:0000313" key="11">
    <source>
        <dbReference type="Proteomes" id="UP000823915"/>
    </source>
</evidence>
<protein>
    <submittedName>
        <fullName evidence="10">Threonine/serine exporter family protein</fullName>
    </submittedName>
</protein>